<evidence type="ECO:0000256" key="7">
    <source>
        <dbReference type="ARBA" id="ARBA00049244"/>
    </source>
</evidence>
<comment type="catalytic activity">
    <reaction evidence="7 8">
        <text>DNA(n) + a 2'-deoxyribonucleoside 5'-triphosphate = DNA(n+1) + diphosphate</text>
        <dbReference type="Rhea" id="RHEA:22508"/>
        <dbReference type="Rhea" id="RHEA-COMP:17339"/>
        <dbReference type="Rhea" id="RHEA-COMP:17340"/>
        <dbReference type="ChEBI" id="CHEBI:33019"/>
        <dbReference type="ChEBI" id="CHEBI:61560"/>
        <dbReference type="ChEBI" id="CHEBI:173112"/>
        <dbReference type="EC" id="2.7.7.7"/>
    </reaction>
</comment>
<accession>A0A3A4ZF50</accession>
<dbReference type="CDD" id="cd00009">
    <property type="entry name" value="AAA"/>
    <property type="match status" value="1"/>
</dbReference>
<dbReference type="GO" id="GO:0009360">
    <property type="term" value="C:DNA polymerase III complex"/>
    <property type="evidence" value="ECO:0007669"/>
    <property type="project" value="InterPro"/>
</dbReference>
<protein>
    <recommendedName>
        <fullName evidence="8">DNA polymerase III subunit gamma/tau</fullName>
        <ecNumber evidence="8">2.7.7.7</ecNumber>
    </recommendedName>
</protein>
<keyword evidence="2" id="KW-0479">Metal-binding</keyword>
<proteinExistence type="inferred from homology"/>
<keyword evidence="3 8" id="KW-0547">Nucleotide-binding</keyword>
<dbReference type="NCBIfam" id="TIGR02397">
    <property type="entry name" value="dnaX_nterm"/>
    <property type="match status" value="1"/>
</dbReference>
<dbReference type="Proteomes" id="UP000265540">
    <property type="component" value="Unassembled WGS sequence"/>
</dbReference>
<keyword evidence="8 10" id="KW-0548">Nucleotidyltransferase</keyword>
<dbReference type="EMBL" id="QZJF01000008">
    <property type="protein sequence ID" value="RJR27648.1"/>
    <property type="molecule type" value="Genomic_DNA"/>
</dbReference>
<comment type="caution">
    <text evidence="10">The sequence shown here is derived from an EMBL/GenBank/DDBJ whole genome shotgun (WGS) entry which is preliminary data.</text>
</comment>
<comment type="subunit">
    <text evidence="8">DNA polymerase III contains a core (composed of alpha, epsilon and theta chains) that associates with a tau subunit. This core dimerizes to form the POLIII' complex. PolIII' associates with the gamma complex (composed of gamma, delta, delta', psi and chi chains) and with the beta chain to form the complete DNA polymerase III complex.</text>
</comment>
<evidence type="ECO:0000313" key="10">
    <source>
        <dbReference type="EMBL" id="RJR27648.1"/>
    </source>
</evidence>
<dbReference type="PANTHER" id="PTHR11669:SF0">
    <property type="entry name" value="PROTEIN STICHEL-LIKE 2"/>
    <property type="match status" value="1"/>
</dbReference>
<evidence type="ECO:0000259" key="9">
    <source>
        <dbReference type="SMART" id="SM00382"/>
    </source>
</evidence>
<evidence type="ECO:0000256" key="2">
    <source>
        <dbReference type="ARBA" id="ARBA00022723"/>
    </source>
</evidence>
<organism evidence="10 11">
    <name type="scientific">candidate division WWE3 bacterium</name>
    <dbReference type="NCBI Taxonomy" id="2053526"/>
    <lineage>
        <taxon>Bacteria</taxon>
        <taxon>Katanobacteria</taxon>
    </lineage>
</organism>
<keyword evidence="5 8" id="KW-0067">ATP-binding</keyword>
<dbReference type="EC" id="2.7.7.7" evidence="8"/>
<keyword evidence="8" id="KW-0235">DNA replication</keyword>
<dbReference type="GO" id="GO:0003887">
    <property type="term" value="F:DNA-directed DNA polymerase activity"/>
    <property type="evidence" value="ECO:0007669"/>
    <property type="project" value="UniProtKB-KW"/>
</dbReference>
<evidence type="ECO:0000256" key="5">
    <source>
        <dbReference type="ARBA" id="ARBA00022840"/>
    </source>
</evidence>
<evidence type="ECO:0000313" key="11">
    <source>
        <dbReference type="Proteomes" id="UP000265540"/>
    </source>
</evidence>
<dbReference type="SMART" id="SM00382">
    <property type="entry name" value="AAA"/>
    <property type="match status" value="1"/>
</dbReference>
<dbReference type="PANTHER" id="PTHR11669">
    <property type="entry name" value="REPLICATION FACTOR C / DNA POLYMERASE III GAMMA-TAU SUBUNIT"/>
    <property type="match status" value="1"/>
</dbReference>
<dbReference type="InterPro" id="IPR027417">
    <property type="entry name" value="P-loop_NTPase"/>
</dbReference>
<dbReference type="Gene3D" id="3.40.50.300">
    <property type="entry name" value="P-loop containing nucleotide triphosphate hydrolases"/>
    <property type="match status" value="1"/>
</dbReference>
<dbReference type="AlphaFoldDB" id="A0A3A4ZF50"/>
<dbReference type="InterPro" id="IPR045085">
    <property type="entry name" value="HLD_clamp_pol_III_gamma_tau"/>
</dbReference>
<evidence type="ECO:0000256" key="4">
    <source>
        <dbReference type="ARBA" id="ARBA00022833"/>
    </source>
</evidence>
<dbReference type="SUPFAM" id="SSF52540">
    <property type="entry name" value="P-loop containing nucleoside triphosphate hydrolases"/>
    <property type="match status" value="1"/>
</dbReference>
<dbReference type="CDD" id="cd18137">
    <property type="entry name" value="HLD_clamp_pol_III_gamma_tau"/>
    <property type="match status" value="1"/>
</dbReference>
<comment type="function">
    <text evidence="8">DNA polymerase III is a complex, multichain enzyme responsible for most of the replicative synthesis in bacteria. This DNA polymerase also exhibits 3' to 5' exonuclease activity.</text>
</comment>
<dbReference type="GO" id="GO:0046872">
    <property type="term" value="F:metal ion binding"/>
    <property type="evidence" value="ECO:0007669"/>
    <property type="project" value="UniProtKB-KW"/>
</dbReference>
<dbReference type="InterPro" id="IPR050238">
    <property type="entry name" value="DNA_Rep/Repair_Clamp_Loader"/>
</dbReference>
<dbReference type="Pfam" id="PF22608">
    <property type="entry name" value="DNAX_ATPase_lid"/>
    <property type="match status" value="1"/>
</dbReference>
<evidence type="ECO:0000256" key="3">
    <source>
        <dbReference type="ARBA" id="ARBA00022741"/>
    </source>
</evidence>
<evidence type="ECO:0000256" key="1">
    <source>
        <dbReference type="ARBA" id="ARBA00006360"/>
    </source>
</evidence>
<keyword evidence="6 8" id="KW-0239">DNA-directed DNA polymerase</keyword>
<dbReference type="InterPro" id="IPR012763">
    <property type="entry name" value="DNA_pol_III_sug/sutau_N"/>
</dbReference>
<evidence type="ECO:0000256" key="6">
    <source>
        <dbReference type="ARBA" id="ARBA00022932"/>
    </source>
</evidence>
<gene>
    <name evidence="8 10" type="primary">dnaX</name>
    <name evidence="10" type="ORF">C4561_01725</name>
</gene>
<dbReference type="GO" id="GO:0005524">
    <property type="term" value="F:ATP binding"/>
    <property type="evidence" value="ECO:0007669"/>
    <property type="project" value="UniProtKB-KW"/>
</dbReference>
<keyword evidence="4" id="KW-0862">Zinc</keyword>
<keyword evidence="8 10" id="KW-0808">Transferase</keyword>
<dbReference type="InterPro" id="IPR003593">
    <property type="entry name" value="AAA+_ATPase"/>
</dbReference>
<reference evidence="10 11" key="1">
    <citation type="journal article" date="2017" name="ISME J.">
        <title>Energy and carbon metabolisms in a deep terrestrial subsurface fluid microbial community.</title>
        <authorList>
            <person name="Momper L."/>
            <person name="Jungbluth S.P."/>
            <person name="Lee M.D."/>
            <person name="Amend J.P."/>
        </authorList>
    </citation>
    <scope>NUCLEOTIDE SEQUENCE [LARGE SCALE GENOMIC DNA]</scope>
    <source>
        <strain evidence="10">SURF_46</strain>
    </source>
</reference>
<name>A0A3A4ZF50_UNCKA</name>
<feature type="domain" description="AAA+ ATPase" evidence="9">
    <location>
        <begin position="38"/>
        <end position="183"/>
    </location>
</feature>
<dbReference type="Pfam" id="PF13177">
    <property type="entry name" value="DNA_pol3_delta2"/>
    <property type="match status" value="1"/>
</dbReference>
<dbReference type="GO" id="GO:0006261">
    <property type="term" value="P:DNA-templated DNA replication"/>
    <property type="evidence" value="ECO:0007669"/>
    <property type="project" value="TreeGrafter"/>
</dbReference>
<evidence type="ECO:0000256" key="8">
    <source>
        <dbReference type="RuleBase" id="RU364063"/>
    </source>
</evidence>
<dbReference type="Gene3D" id="1.10.8.60">
    <property type="match status" value="1"/>
</dbReference>
<sequence length="461" mass="51679">MSNETLYNKYRPKLFAEVVGQKKIVASLTSYLKKGKGLPHAIMFCGLQGTGKTTLARLVSKFLNCEKPNGFEPCNQCSNCKAALEGHHPDLIEMDAASERGIDDIRDLKALARTMPSVGKVKAMIIDEVHDLTSQAMDAILKMLEEPPENLYFFFCTTNPQKVSKTIQSRCTIFRLWWVSQTEIAARLREICQAEHIEFVDDALYEIARIANGSMRDAISILQAVQPVGVSLENIYNYSDAVSPVKVFDLLECAVQHKLKIYLAGVSDLIQQSNSVYGVLWEVLNTLWSVQEVRMGLQREKLIPSYQLEKYKSFAAAFGSNLDVAITEVGLQFPVYDELKAKVLLLTLYQRLTGTQSERLQSPVLPMQVAGLPVATAIDPSKLRNYSYWFLKRVGEGASVLTDSADRVSIKYNEIVIDCVCSKDKAVNSHCVLLEDLIKLFNSKESFSVLELIQKGVIWKL</sequence>
<comment type="similarity">
    <text evidence="1 8">Belongs to the DnaX/STICHEL family.</text>
</comment>